<name>A0A1G8LQL5_9HYPH</name>
<dbReference type="AlphaFoldDB" id="A0A1G8LQL5"/>
<evidence type="ECO:0000313" key="3">
    <source>
        <dbReference type="Proteomes" id="UP000198894"/>
    </source>
</evidence>
<accession>A0A1G8LQL5</accession>
<dbReference type="RefSeq" id="WP_091591232.1">
    <property type="nucleotide sequence ID" value="NZ_FNEE01000002.1"/>
</dbReference>
<evidence type="ECO:0000256" key="1">
    <source>
        <dbReference type="SAM" id="Phobius"/>
    </source>
</evidence>
<proteinExistence type="predicted"/>
<keyword evidence="1" id="KW-0472">Membrane</keyword>
<keyword evidence="3" id="KW-1185">Reference proteome</keyword>
<dbReference type="EMBL" id="FNEE01000002">
    <property type="protein sequence ID" value="SDI58011.1"/>
    <property type="molecule type" value="Genomic_DNA"/>
</dbReference>
<dbReference type="Proteomes" id="UP000198894">
    <property type="component" value="Unassembled WGS sequence"/>
</dbReference>
<feature type="transmembrane region" description="Helical" evidence="1">
    <location>
        <begin position="7"/>
        <end position="29"/>
    </location>
</feature>
<protein>
    <submittedName>
        <fullName evidence="2">Uncharacterized protein</fullName>
    </submittedName>
</protein>
<sequence>MEQKRTIAPFIGGMYGGLAALALGFGFRFLMITDPDPTSQATIALAGLAFSICFSLTFLREHRRQIAAAREFLSRPRSYQD</sequence>
<evidence type="ECO:0000313" key="2">
    <source>
        <dbReference type="EMBL" id="SDI58011.1"/>
    </source>
</evidence>
<organism evidence="2 3">
    <name type="scientific">Mesorhizobium muleiense</name>
    <dbReference type="NCBI Taxonomy" id="1004279"/>
    <lineage>
        <taxon>Bacteria</taxon>
        <taxon>Pseudomonadati</taxon>
        <taxon>Pseudomonadota</taxon>
        <taxon>Alphaproteobacteria</taxon>
        <taxon>Hyphomicrobiales</taxon>
        <taxon>Phyllobacteriaceae</taxon>
        <taxon>Mesorhizobium</taxon>
    </lineage>
</organism>
<reference evidence="3" key="1">
    <citation type="submission" date="2016-10" db="EMBL/GenBank/DDBJ databases">
        <authorList>
            <person name="Varghese N."/>
            <person name="Submissions S."/>
        </authorList>
    </citation>
    <scope>NUCLEOTIDE SEQUENCE [LARGE SCALE GENOMIC DNA]</scope>
    <source>
        <strain evidence="3">CGMCC 1.11022</strain>
    </source>
</reference>
<keyword evidence="1" id="KW-1133">Transmembrane helix</keyword>
<keyword evidence="1" id="KW-0812">Transmembrane</keyword>
<feature type="transmembrane region" description="Helical" evidence="1">
    <location>
        <begin position="41"/>
        <end position="59"/>
    </location>
</feature>
<gene>
    <name evidence="2" type="ORF">SAMN05428953_102323</name>
</gene>